<accession>A0A9X2HJS6</accession>
<dbReference type="GO" id="GO:0016020">
    <property type="term" value="C:membrane"/>
    <property type="evidence" value="ECO:0007669"/>
    <property type="project" value="UniProtKB-SubCell"/>
</dbReference>
<dbReference type="RefSeq" id="WP_254293092.1">
    <property type="nucleotide sequence ID" value="NZ_JAMLDX010000007.1"/>
</dbReference>
<name>A0A9X2HJS6_9SPHN</name>
<evidence type="ECO:0000256" key="5">
    <source>
        <dbReference type="SAM" id="Phobius"/>
    </source>
</evidence>
<feature type="transmembrane region" description="Helical" evidence="5">
    <location>
        <begin position="20"/>
        <end position="41"/>
    </location>
</feature>
<feature type="transmembrane region" description="Helical" evidence="5">
    <location>
        <begin position="278"/>
        <end position="300"/>
    </location>
</feature>
<evidence type="ECO:0000256" key="4">
    <source>
        <dbReference type="ARBA" id="ARBA00023136"/>
    </source>
</evidence>
<dbReference type="AlphaFoldDB" id="A0A9X2HJS6"/>
<protein>
    <submittedName>
        <fullName evidence="7">ABC transporter permease</fullName>
    </submittedName>
</protein>
<dbReference type="InterPro" id="IPR013525">
    <property type="entry name" value="ABC2_TM"/>
</dbReference>
<sequence length="417" mass="44628">MSNLARVTRQTFTIARRDFVATVFTPTFLLFLLAPLLMIAFGTVGGIGAASISKGGGDKLRLVIVAEGDRARALAAADARLRRIYRERERPPPLVTERAGPDAARQARAMFDAKDREVSAVLYGPLEKPQILYSPSGGRSADYLAELAEQVLRVEKTGAVTALSEPTRVAVARTGVSAGGQTQAAFFAVFGLFMVSLMLAGQAVGTMAEERSNKVIEILAAAVPLESVLFGKLLGMFGVALLFLTFWGTVVFNVGALLPVQVSGRLDELVPAVGLPMFVLLFFGYFVMAYMLLGAVFLGIGAQASTQRELQMLSLPITIFQVAMFGFASGAAASPDSWVATAAELFPFSSPFAMAARAANSPELWRHGLALAWQALWVVITVSIAARLFRRGVLQSGSPKLRLRKRPAEPAIDNTVS</sequence>
<evidence type="ECO:0000256" key="2">
    <source>
        <dbReference type="ARBA" id="ARBA00022692"/>
    </source>
</evidence>
<evidence type="ECO:0000256" key="1">
    <source>
        <dbReference type="ARBA" id="ARBA00004141"/>
    </source>
</evidence>
<gene>
    <name evidence="7" type="ORF">M9978_10995</name>
</gene>
<dbReference type="GO" id="GO:0140359">
    <property type="term" value="F:ABC-type transporter activity"/>
    <property type="evidence" value="ECO:0007669"/>
    <property type="project" value="InterPro"/>
</dbReference>
<keyword evidence="4 5" id="KW-0472">Membrane</keyword>
<keyword evidence="8" id="KW-1185">Reference proteome</keyword>
<feature type="domain" description="ABC-2 type transporter transmembrane" evidence="6">
    <location>
        <begin position="145"/>
        <end position="386"/>
    </location>
</feature>
<proteinExistence type="predicted"/>
<dbReference type="Pfam" id="PF12698">
    <property type="entry name" value="ABC2_membrane_3"/>
    <property type="match status" value="1"/>
</dbReference>
<evidence type="ECO:0000313" key="7">
    <source>
        <dbReference type="EMBL" id="MCP3730957.1"/>
    </source>
</evidence>
<comment type="subcellular location">
    <subcellularLocation>
        <location evidence="1">Membrane</location>
        <topology evidence="1">Multi-pass membrane protein</topology>
    </subcellularLocation>
</comment>
<dbReference type="EMBL" id="JAMLDX010000007">
    <property type="protein sequence ID" value="MCP3730957.1"/>
    <property type="molecule type" value="Genomic_DNA"/>
</dbReference>
<keyword evidence="2 5" id="KW-0812">Transmembrane</keyword>
<feature type="transmembrane region" description="Helical" evidence="5">
    <location>
        <begin position="371"/>
        <end position="389"/>
    </location>
</feature>
<feature type="transmembrane region" description="Helical" evidence="5">
    <location>
        <begin position="184"/>
        <end position="204"/>
    </location>
</feature>
<organism evidence="7 8">
    <name type="scientific">Sphingomonas tagetis</name>
    <dbReference type="NCBI Taxonomy" id="2949092"/>
    <lineage>
        <taxon>Bacteria</taxon>
        <taxon>Pseudomonadati</taxon>
        <taxon>Pseudomonadota</taxon>
        <taxon>Alphaproteobacteria</taxon>
        <taxon>Sphingomonadales</taxon>
        <taxon>Sphingomonadaceae</taxon>
        <taxon>Sphingomonas</taxon>
    </lineage>
</organism>
<feature type="transmembrane region" description="Helical" evidence="5">
    <location>
        <begin position="233"/>
        <end position="258"/>
    </location>
</feature>
<keyword evidence="3 5" id="KW-1133">Transmembrane helix</keyword>
<reference evidence="7" key="1">
    <citation type="submission" date="2022-05" db="EMBL/GenBank/DDBJ databases">
        <title>Sphingomonas sp. strain MG17 Genome sequencing and assembly.</title>
        <authorList>
            <person name="Kim I."/>
        </authorList>
    </citation>
    <scope>NUCLEOTIDE SEQUENCE</scope>
    <source>
        <strain evidence="7">MG17</strain>
    </source>
</reference>
<comment type="caution">
    <text evidence="7">The sequence shown here is derived from an EMBL/GenBank/DDBJ whole genome shotgun (WGS) entry which is preliminary data.</text>
</comment>
<evidence type="ECO:0000256" key="3">
    <source>
        <dbReference type="ARBA" id="ARBA00022989"/>
    </source>
</evidence>
<evidence type="ECO:0000259" key="6">
    <source>
        <dbReference type="Pfam" id="PF12698"/>
    </source>
</evidence>
<evidence type="ECO:0000313" key="8">
    <source>
        <dbReference type="Proteomes" id="UP001139451"/>
    </source>
</evidence>
<feature type="transmembrane region" description="Helical" evidence="5">
    <location>
        <begin position="312"/>
        <end position="333"/>
    </location>
</feature>
<dbReference type="Proteomes" id="UP001139451">
    <property type="component" value="Unassembled WGS sequence"/>
</dbReference>